<evidence type="ECO:0000256" key="4">
    <source>
        <dbReference type="ARBA" id="ARBA00012723"/>
    </source>
</evidence>
<dbReference type="CDD" id="cd02981">
    <property type="entry name" value="PDI_b_family"/>
    <property type="match status" value="1"/>
</dbReference>
<comment type="catalytic activity">
    <reaction evidence="1">
        <text>Catalyzes the rearrangement of -S-S- bonds in proteins.</text>
        <dbReference type="EC" id="5.3.4.1"/>
    </reaction>
</comment>
<evidence type="ECO:0000256" key="3">
    <source>
        <dbReference type="ARBA" id="ARBA00006347"/>
    </source>
</evidence>
<dbReference type="PANTHER" id="PTHR18929:SF246">
    <property type="entry name" value="PROTEIN DISULFIDE ISOMERASE-LIKE 1-4"/>
    <property type="match status" value="1"/>
</dbReference>
<dbReference type="EMBL" id="JAJJMA010093814">
    <property type="protein sequence ID" value="MCL7029753.1"/>
    <property type="molecule type" value="Genomic_DNA"/>
</dbReference>
<dbReference type="SUPFAM" id="SSF52833">
    <property type="entry name" value="Thioredoxin-like"/>
    <property type="match status" value="3"/>
</dbReference>
<sequence>MARVSRSSECKVCGSLFETIQLLTDHHESHGPQLSMTWRKHLKQAETVKQNRKSASVKKRKSKKKEVIRSPVTTIETVDQALPILDSVDRIVVGFVDSLEGSDSKKLCSVAELEYDVNFYQTDCSDVAEVFSMDPGKRPALVMLKREVERLNHFGGKFTSATITKFVQDNKLPLVIKFARETAPLIYRSALKNQILLFVMKNNSEEYLPAFQDAAELFKGKLMFVYVDTDDEDVGKALSNYFGVNGDGPQVLAYSRSEDAKKFCLDGQVTSTNIKAFGDEFLADKLTHYSQFDPVTETNDSKVKIVVEENFNAMVLDDSKDVLLEIYAPWCARCQSFEAVYNQLAYHVRGVPSLVIAKMDGTIHQHTMAKLCGFPTLLFFPAGKKDIAPLHLEIDQLIPAFYELIKKNGFAVIPVFYKYIKDHASAPETRKHLSCA</sequence>
<dbReference type="GO" id="GO:0003756">
    <property type="term" value="F:protein disulfide isomerase activity"/>
    <property type="evidence" value="ECO:0007669"/>
    <property type="project" value="UniProtKB-EC"/>
</dbReference>
<evidence type="ECO:0000256" key="7">
    <source>
        <dbReference type="ARBA" id="ARBA00022824"/>
    </source>
</evidence>
<dbReference type="InterPro" id="IPR036249">
    <property type="entry name" value="Thioredoxin-like_sf"/>
</dbReference>
<keyword evidence="14" id="KW-1185">Reference proteome</keyword>
<reference evidence="13" key="1">
    <citation type="submission" date="2022-03" db="EMBL/GenBank/DDBJ databases">
        <title>A functionally conserved STORR gene fusion in Papaver species that diverged 16.8 million years ago.</title>
        <authorList>
            <person name="Catania T."/>
        </authorList>
    </citation>
    <scope>NUCLEOTIDE SEQUENCE</scope>
    <source>
        <strain evidence="13">S-191538</strain>
    </source>
</reference>
<dbReference type="InterPro" id="IPR013766">
    <property type="entry name" value="Thioredoxin_domain"/>
</dbReference>
<feature type="domain" description="C2H2-type" evidence="12">
    <location>
        <begin position="10"/>
        <end position="30"/>
    </location>
</feature>
<evidence type="ECO:0000256" key="1">
    <source>
        <dbReference type="ARBA" id="ARBA00001182"/>
    </source>
</evidence>
<dbReference type="InterPro" id="IPR013087">
    <property type="entry name" value="Znf_C2H2_type"/>
</dbReference>
<gene>
    <name evidence="13" type="ORF">MKW94_012487</name>
</gene>
<dbReference type="CDD" id="cd02982">
    <property type="entry name" value="PDI_b'_family"/>
    <property type="match status" value="1"/>
</dbReference>
<dbReference type="FunFam" id="3.40.30.10:FF:000042">
    <property type="entry name" value="protein disulfide-isomerase A2"/>
    <property type="match status" value="1"/>
</dbReference>
<evidence type="ECO:0000256" key="10">
    <source>
        <dbReference type="ARBA" id="ARBA00023235"/>
    </source>
</evidence>
<accession>A0AA41S970</accession>
<dbReference type="Gene3D" id="3.40.30.10">
    <property type="entry name" value="Glutaredoxin"/>
    <property type="match status" value="3"/>
</dbReference>
<dbReference type="GO" id="GO:0006457">
    <property type="term" value="P:protein folding"/>
    <property type="evidence" value="ECO:0007669"/>
    <property type="project" value="TreeGrafter"/>
</dbReference>
<evidence type="ECO:0000256" key="2">
    <source>
        <dbReference type="ARBA" id="ARBA00004319"/>
    </source>
</evidence>
<keyword evidence="9" id="KW-0325">Glycoprotein</keyword>
<dbReference type="Pfam" id="PF00085">
    <property type="entry name" value="Thioredoxin"/>
    <property type="match status" value="1"/>
</dbReference>
<comment type="caution">
    <text evidence="13">The sequence shown here is derived from an EMBL/GenBank/DDBJ whole genome shotgun (WGS) entry which is preliminary data.</text>
</comment>
<dbReference type="Proteomes" id="UP001177140">
    <property type="component" value="Unassembled WGS sequence"/>
</dbReference>
<keyword evidence="10" id="KW-0413">Isomerase</keyword>
<keyword evidence="7" id="KW-0256">Endoplasmic reticulum</keyword>
<keyword evidence="6" id="KW-0677">Repeat</keyword>
<evidence type="ECO:0000259" key="12">
    <source>
        <dbReference type="PROSITE" id="PS00028"/>
    </source>
</evidence>
<dbReference type="GO" id="GO:0005788">
    <property type="term" value="C:endoplasmic reticulum lumen"/>
    <property type="evidence" value="ECO:0007669"/>
    <property type="project" value="UniProtKB-SubCell"/>
</dbReference>
<dbReference type="PANTHER" id="PTHR18929">
    <property type="entry name" value="PROTEIN DISULFIDE ISOMERASE"/>
    <property type="match status" value="1"/>
</dbReference>
<evidence type="ECO:0000256" key="11">
    <source>
        <dbReference type="ARBA" id="ARBA00023284"/>
    </source>
</evidence>
<dbReference type="AlphaFoldDB" id="A0AA41S970"/>
<dbReference type="FunFam" id="3.40.30.10:FF:000134">
    <property type="entry name" value="Protein disulfide-isomerase"/>
    <property type="match status" value="1"/>
</dbReference>
<comment type="subcellular location">
    <subcellularLocation>
        <location evidence="2">Endoplasmic reticulum lumen</location>
    </subcellularLocation>
</comment>
<keyword evidence="5" id="KW-0732">Signal</keyword>
<evidence type="ECO:0000313" key="14">
    <source>
        <dbReference type="Proteomes" id="UP001177140"/>
    </source>
</evidence>
<name>A0AA41S970_PAPNU</name>
<evidence type="ECO:0000313" key="13">
    <source>
        <dbReference type="EMBL" id="MCL7029753.1"/>
    </source>
</evidence>
<dbReference type="PROSITE" id="PS00028">
    <property type="entry name" value="ZINC_FINGER_C2H2_1"/>
    <property type="match status" value="1"/>
</dbReference>
<dbReference type="Pfam" id="PF13848">
    <property type="entry name" value="Thioredoxin_6"/>
    <property type="match status" value="1"/>
</dbReference>
<keyword evidence="11" id="KW-0676">Redox-active center</keyword>
<evidence type="ECO:0000256" key="8">
    <source>
        <dbReference type="ARBA" id="ARBA00023157"/>
    </source>
</evidence>
<dbReference type="EC" id="5.3.4.1" evidence="4"/>
<evidence type="ECO:0000256" key="6">
    <source>
        <dbReference type="ARBA" id="ARBA00022737"/>
    </source>
</evidence>
<dbReference type="GO" id="GO:0034976">
    <property type="term" value="P:response to endoplasmic reticulum stress"/>
    <property type="evidence" value="ECO:0007669"/>
    <property type="project" value="TreeGrafter"/>
</dbReference>
<proteinExistence type="inferred from homology"/>
<keyword evidence="8" id="KW-1015">Disulfide bond</keyword>
<organism evidence="13 14">
    <name type="scientific">Papaver nudicaule</name>
    <name type="common">Iceland poppy</name>
    <dbReference type="NCBI Taxonomy" id="74823"/>
    <lineage>
        <taxon>Eukaryota</taxon>
        <taxon>Viridiplantae</taxon>
        <taxon>Streptophyta</taxon>
        <taxon>Embryophyta</taxon>
        <taxon>Tracheophyta</taxon>
        <taxon>Spermatophyta</taxon>
        <taxon>Magnoliopsida</taxon>
        <taxon>Ranunculales</taxon>
        <taxon>Papaveraceae</taxon>
        <taxon>Papaveroideae</taxon>
        <taxon>Papaver</taxon>
    </lineage>
</organism>
<comment type="similarity">
    <text evidence="3">Belongs to the protein disulfide isomerase family.</text>
</comment>
<evidence type="ECO:0000256" key="5">
    <source>
        <dbReference type="ARBA" id="ARBA00022729"/>
    </source>
</evidence>
<evidence type="ECO:0000256" key="9">
    <source>
        <dbReference type="ARBA" id="ARBA00023180"/>
    </source>
</evidence>
<protein>
    <recommendedName>
        <fullName evidence="4">protein disulfide-isomerase</fullName>
        <ecNumber evidence="4">5.3.4.1</ecNumber>
    </recommendedName>
</protein>